<dbReference type="EMBL" id="BTSY01000007">
    <property type="protein sequence ID" value="GMT36410.1"/>
    <property type="molecule type" value="Genomic_DNA"/>
</dbReference>
<dbReference type="AlphaFoldDB" id="A0AAV5WY27"/>
<protein>
    <submittedName>
        <fullName evidence="2">Uncharacterized protein</fullName>
    </submittedName>
</protein>
<feature type="compositionally biased region" description="Basic and acidic residues" evidence="1">
    <location>
        <begin position="1"/>
        <end position="18"/>
    </location>
</feature>
<dbReference type="Proteomes" id="UP001432322">
    <property type="component" value="Unassembled WGS sequence"/>
</dbReference>
<sequence length="69" mass="7783">QVMNSCKKDTDNNGKDMQIKGANKASTQPITAIPSMESTQKDGSFWRGTRRNKRRSKRAREISASQTPR</sequence>
<feature type="compositionally biased region" description="Polar residues" evidence="1">
    <location>
        <begin position="24"/>
        <end position="42"/>
    </location>
</feature>
<evidence type="ECO:0000313" key="2">
    <source>
        <dbReference type="EMBL" id="GMT36410.1"/>
    </source>
</evidence>
<evidence type="ECO:0000256" key="1">
    <source>
        <dbReference type="SAM" id="MobiDB-lite"/>
    </source>
</evidence>
<feature type="non-terminal residue" evidence="2">
    <location>
        <position position="69"/>
    </location>
</feature>
<keyword evidence="3" id="KW-1185">Reference proteome</keyword>
<gene>
    <name evidence="2" type="ORF">PFISCL1PPCAC_27707</name>
</gene>
<feature type="region of interest" description="Disordered" evidence="1">
    <location>
        <begin position="1"/>
        <end position="69"/>
    </location>
</feature>
<reference evidence="2" key="1">
    <citation type="submission" date="2023-10" db="EMBL/GenBank/DDBJ databases">
        <title>Genome assembly of Pristionchus species.</title>
        <authorList>
            <person name="Yoshida K."/>
            <person name="Sommer R.J."/>
        </authorList>
    </citation>
    <scope>NUCLEOTIDE SEQUENCE</scope>
    <source>
        <strain evidence="2">RS5133</strain>
    </source>
</reference>
<proteinExistence type="predicted"/>
<feature type="non-terminal residue" evidence="2">
    <location>
        <position position="1"/>
    </location>
</feature>
<feature type="compositionally biased region" description="Basic residues" evidence="1">
    <location>
        <begin position="48"/>
        <end position="58"/>
    </location>
</feature>
<name>A0AAV5WY27_9BILA</name>
<organism evidence="2 3">
    <name type="scientific">Pristionchus fissidentatus</name>
    <dbReference type="NCBI Taxonomy" id="1538716"/>
    <lineage>
        <taxon>Eukaryota</taxon>
        <taxon>Metazoa</taxon>
        <taxon>Ecdysozoa</taxon>
        <taxon>Nematoda</taxon>
        <taxon>Chromadorea</taxon>
        <taxon>Rhabditida</taxon>
        <taxon>Rhabditina</taxon>
        <taxon>Diplogasteromorpha</taxon>
        <taxon>Diplogasteroidea</taxon>
        <taxon>Neodiplogasteridae</taxon>
        <taxon>Pristionchus</taxon>
    </lineage>
</organism>
<evidence type="ECO:0000313" key="3">
    <source>
        <dbReference type="Proteomes" id="UP001432322"/>
    </source>
</evidence>
<accession>A0AAV5WY27</accession>
<comment type="caution">
    <text evidence="2">The sequence shown here is derived from an EMBL/GenBank/DDBJ whole genome shotgun (WGS) entry which is preliminary data.</text>
</comment>